<feature type="transmembrane region" description="Helical" evidence="1">
    <location>
        <begin position="27"/>
        <end position="43"/>
    </location>
</feature>
<feature type="transmembrane region" description="Helical" evidence="1">
    <location>
        <begin position="290"/>
        <end position="307"/>
    </location>
</feature>
<evidence type="ECO:0000313" key="3">
    <source>
        <dbReference type="Proteomes" id="UP000254707"/>
    </source>
</evidence>
<gene>
    <name evidence="2" type="ORF">NCTC7688_02487</name>
</gene>
<feature type="transmembrane region" description="Helical" evidence="1">
    <location>
        <begin position="268"/>
        <end position="284"/>
    </location>
</feature>
<dbReference type="AlphaFoldDB" id="A0A380HNN0"/>
<feature type="transmembrane region" description="Helical" evidence="1">
    <location>
        <begin position="239"/>
        <end position="256"/>
    </location>
</feature>
<dbReference type="InterPro" id="IPR049458">
    <property type="entry name" value="EpsG-like"/>
</dbReference>
<evidence type="ECO:0000313" key="2">
    <source>
        <dbReference type="EMBL" id="SUM84449.1"/>
    </source>
</evidence>
<feature type="transmembrane region" description="Helical" evidence="1">
    <location>
        <begin position="167"/>
        <end position="186"/>
    </location>
</feature>
<feature type="transmembrane region" description="Helical" evidence="1">
    <location>
        <begin position="193"/>
        <end position="219"/>
    </location>
</feature>
<proteinExistence type="predicted"/>
<keyword evidence="1" id="KW-1133">Transmembrane helix</keyword>
<organism evidence="2 3">
    <name type="scientific">Staphylococcus saprophyticus</name>
    <dbReference type="NCBI Taxonomy" id="29385"/>
    <lineage>
        <taxon>Bacteria</taxon>
        <taxon>Bacillati</taxon>
        <taxon>Bacillota</taxon>
        <taxon>Bacilli</taxon>
        <taxon>Bacillales</taxon>
        <taxon>Staphylococcaceae</taxon>
        <taxon>Staphylococcus</taxon>
    </lineage>
</organism>
<protein>
    <recommendedName>
        <fullName evidence="4">EpsG family protein</fullName>
    </recommendedName>
</protein>
<dbReference type="RefSeq" id="WP_115340736.1">
    <property type="nucleotide sequence ID" value="NZ_UHED01000001.1"/>
</dbReference>
<dbReference type="Proteomes" id="UP000254707">
    <property type="component" value="Unassembled WGS sequence"/>
</dbReference>
<feature type="transmembrane region" description="Helical" evidence="1">
    <location>
        <begin position="98"/>
        <end position="116"/>
    </location>
</feature>
<evidence type="ECO:0000256" key="1">
    <source>
        <dbReference type="SAM" id="Phobius"/>
    </source>
</evidence>
<accession>A0A380HNN0</accession>
<keyword evidence="1" id="KW-0472">Membrane</keyword>
<dbReference type="Pfam" id="PF14897">
    <property type="entry name" value="EpsG"/>
    <property type="match status" value="1"/>
</dbReference>
<evidence type="ECO:0008006" key="4">
    <source>
        <dbReference type="Google" id="ProtNLM"/>
    </source>
</evidence>
<keyword evidence="1" id="KW-0812">Transmembrane</keyword>
<sequence>MILVISLMIILLILLYFSNYKLSNSISAILFSLFILNLLVKIFKKNLEESTDYLSYESAFNSIENLSFFEMLKTDIFEIMFRIISWFFVNVFENSTFIIFVILINLLLAISIYRFFDNKILSIFSLLIYTYSPMFFSMSTNVLRQMLVISLILFVLTSSKKRKWISLIFPTIHFSSAVLIIFMYFQRYIKVKWFFYISFTCLFLFITNFNSKIFGSLPIVSDYTSQQTFKNYGGQPNRIDFLVFTIAIVILSILLYKLNLLSILWMKYSLFSASYYLIFAFQAFSERYAIYNWILLIFLIPLILQALKRRFIYK</sequence>
<feature type="transmembrane region" description="Helical" evidence="1">
    <location>
        <begin position="128"/>
        <end position="155"/>
    </location>
</feature>
<name>A0A380HNN0_STASA</name>
<reference evidence="2 3" key="1">
    <citation type="submission" date="2018-06" db="EMBL/GenBank/DDBJ databases">
        <authorList>
            <consortium name="Pathogen Informatics"/>
            <person name="Doyle S."/>
        </authorList>
    </citation>
    <scope>NUCLEOTIDE SEQUENCE [LARGE SCALE GENOMIC DNA]</scope>
    <source>
        <strain evidence="2 3">NCTC7688</strain>
    </source>
</reference>
<dbReference type="EMBL" id="UHED01000001">
    <property type="protein sequence ID" value="SUM84449.1"/>
    <property type="molecule type" value="Genomic_DNA"/>
</dbReference>